<accession>E2AGS9</accession>
<feature type="non-terminal residue" evidence="2">
    <location>
        <position position="78"/>
    </location>
</feature>
<keyword evidence="1" id="KW-1133">Transmembrane helix</keyword>
<reference evidence="2 3" key="1">
    <citation type="journal article" date="2010" name="Science">
        <title>Genomic comparison of the ants Camponotus floridanus and Harpegnathos saltator.</title>
        <authorList>
            <person name="Bonasio R."/>
            <person name="Zhang G."/>
            <person name="Ye C."/>
            <person name="Mutti N.S."/>
            <person name="Fang X."/>
            <person name="Qin N."/>
            <person name="Donahue G."/>
            <person name="Yang P."/>
            <person name="Li Q."/>
            <person name="Li C."/>
            <person name="Zhang P."/>
            <person name="Huang Z."/>
            <person name="Berger S.L."/>
            <person name="Reinberg D."/>
            <person name="Wang J."/>
            <person name="Liebig J."/>
        </authorList>
    </citation>
    <scope>NUCLEOTIDE SEQUENCE [LARGE SCALE GENOMIC DNA]</scope>
    <source>
        <strain evidence="3">C129</strain>
    </source>
</reference>
<evidence type="ECO:0000313" key="3">
    <source>
        <dbReference type="Proteomes" id="UP000000311"/>
    </source>
</evidence>
<dbReference type="Proteomes" id="UP000000311">
    <property type="component" value="Unassembled WGS sequence"/>
</dbReference>
<dbReference type="AlphaFoldDB" id="E2AGS9"/>
<sequence length="78" mass="9352">RLIADKLLSHSIQVVRHSLILFTIVLCVLYILFEPDMHLKLKAFGSMIHWRIDDANYCSLLFRSHEIRKCMNHMRVDW</sequence>
<proteinExistence type="predicted"/>
<evidence type="ECO:0000256" key="1">
    <source>
        <dbReference type="SAM" id="Phobius"/>
    </source>
</evidence>
<gene>
    <name evidence="2" type="ORF">EAG_04803</name>
</gene>
<evidence type="ECO:0000313" key="2">
    <source>
        <dbReference type="EMBL" id="EFN67342.1"/>
    </source>
</evidence>
<dbReference type="InParanoid" id="E2AGS9"/>
<dbReference type="EMBL" id="GL439408">
    <property type="protein sequence ID" value="EFN67342.1"/>
    <property type="molecule type" value="Genomic_DNA"/>
</dbReference>
<feature type="non-terminal residue" evidence="2">
    <location>
        <position position="1"/>
    </location>
</feature>
<feature type="transmembrane region" description="Helical" evidence="1">
    <location>
        <begin position="14"/>
        <end position="33"/>
    </location>
</feature>
<protein>
    <submittedName>
        <fullName evidence="2">Uncharacterized protein</fullName>
    </submittedName>
</protein>
<name>E2AGS9_CAMFO</name>
<keyword evidence="1" id="KW-0812">Transmembrane</keyword>
<keyword evidence="3" id="KW-1185">Reference proteome</keyword>
<keyword evidence="1" id="KW-0472">Membrane</keyword>
<organism evidence="3">
    <name type="scientific">Camponotus floridanus</name>
    <name type="common">Florida carpenter ant</name>
    <dbReference type="NCBI Taxonomy" id="104421"/>
    <lineage>
        <taxon>Eukaryota</taxon>
        <taxon>Metazoa</taxon>
        <taxon>Ecdysozoa</taxon>
        <taxon>Arthropoda</taxon>
        <taxon>Hexapoda</taxon>
        <taxon>Insecta</taxon>
        <taxon>Pterygota</taxon>
        <taxon>Neoptera</taxon>
        <taxon>Endopterygota</taxon>
        <taxon>Hymenoptera</taxon>
        <taxon>Apocrita</taxon>
        <taxon>Aculeata</taxon>
        <taxon>Formicoidea</taxon>
        <taxon>Formicidae</taxon>
        <taxon>Formicinae</taxon>
        <taxon>Camponotus</taxon>
    </lineage>
</organism>